<accession>A0A5B7CAN4</accession>
<feature type="compositionally biased region" description="Basic residues" evidence="1">
    <location>
        <begin position="148"/>
        <end position="168"/>
    </location>
</feature>
<feature type="compositionally biased region" description="Basic residues" evidence="1">
    <location>
        <begin position="1"/>
        <end position="11"/>
    </location>
</feature>
<evidence type="ECO:0000256" key="1">
    <source>
        <dbReference type="SAM" id="MobiDB-lite"/>
    </source>
</evidence>
<gene>
    <name evidence="2" type="ORF">Din_047406</name>
</gene>
<dbReference type="PANTHER" id="PTHR37218:SF2">
    <property type="entry name" value="COILED-COIL PROTEIN"/>
    <property type="match status" value="1"/>
</dbReference>
<feature type="compositionally biased region" description="Basic and acidic residues" evidence="1">
    <location>
        <begin position="77"/>
        <end position="100"/>
    </location>
</feature>
<evidence type="ECO:0008006" key="3">
    <source>
        <dbReference type="Google" id="ProtNLM"/>
    </source>
</evidence>
<feature type="region of interest" description="Disordered" evidence="1">
    <location>
        <begin position="1"/>
        <end position="132"/>
    </location>
</feature>
<sequence>MGGKGQRRREKNYRAAHGGSGHTRLPPPPNRSSLDAVPSKLRKIMPLFTNSSQPGSAKVLVDTERRNRGDGSGSSGVDKKRRSEDEFDAKAKEIKGECNDGHLTQQHLDHGDEIVEDNTREKRKRTKKRKRVNDLRFELAEELGGVGSKRRERKKKHLEARKKKHKKVKAEESLDFPGREEIKFGEVVLAPPKLVAIPKALKTSQDASQERLRLQAVEAYRNRKGWASRPGIHLPPPVITSPSL</sequence>
<feature type="compositionally biased region" description="Basic and acidic residues" evidence="1">
    <location>
        <begin position="107"/>
        <end position="120"/>
    </location>
</feature>
<dbReference type="EMBL" id="GHES01047406">
    <property type="protein sequence ID" value="MPA77965.1"/>
    <property type="molecule type" value="Transcribed_RNA"/>
</dbReference>
<proteinExistence type="predicted"/>
<organism evidence="2">
    <name type="scientific">Davidia involucrata</name>
    <name type="common">Dove tree</name>
    <dbReference type="NCBI Taxonomy" id="16924"/>
    <lineage>
        <taxon>Eukaryota</taxon>
        <taxon>Viridiplantae</taxon>
        <taxon>Streptophyta</taxon>
        <taxon>Embryophyta</taxon>
        <taxon>Tracheophyta</taxon>
        <taxon>Spermatophyta</taxon>
        <taxon>Magnoliopsida</taxon>
        <taxon>eudicotyledons</taxon>
        <taxon>Gunneridae</taxon>
        <taxon>Pentapetalae</taxon>
        <taxon>asterids</taxon>
        <taxon>Cornales</taxon>
        <taxon>Nyssaceae</taxon>
        <taxon>Davidia</taxon>
    </lineage>
</organism>
<dbReference type="PANTHER" id="PTHR37218">
    <property type="entry name" value="COILED-COIL PROTEIN"/>
    <property type="match status" value="1"/>
</dbReference>
<reference evidence="2" key="1">
    <citation type="submission" date="2019-08" db="EMBL/GenBank/DDBJ databases">
        <title>Reference gene set and small RNA set construction with multiple tissues from Davidia involucrata Baill.</title>
        <authorList>
            <person name="Yang H."/>
            <person name="Zhou C."/>
            <person name="Li G."/>
            <person name="Wang J."/>
            <person name="Gao P."/>
            <person name="Wang M."/>
            <person name="Wang R."/>
            <person name="Zhao Y."/>
        </authorList>
    </citation>
    <scope>NUCLEOTIDE SEQUENCE</scope>
    <source>
        <tissue evidence="2">Mixed with DoveR01_LX</tissue>
    </source>
</reference>
<evidence type="ECO:0000313" key="2">
    <source>
        <dbReference type="EMBL" id="MPA77965.1"/>
    </source>
</evidence>
<feature type="compositionally biased region" description="Basic residues" evidence="1">
    <location>
        <begin position="121"/>
        <end position="131"/>
    </location>
</feature>
<feature type="region of interest" description="Disordered" evidence="1">
    <location>
        <begin position="146"/>
        <end position="172"/>
    </location>
</feature>
<name>A0A5B7CAN4_DAVIN</name>
<protein>
    <recommendedName>
        <fullName evidence="3">Coiled-coil domain-containing protein 137</fullName>
    </recommendedName>
</protein>
<dbReference type="AlphaFoldDB" id="A0A5B7CAN4"/>